<protein>
    <submittedName>
        <fullName evidence="1">Uncharacterized protein</fullName>
    </submittedName>
</protein>
<accession>A0A6C0ECJ9</accession>
<sequence>MEKRNWHYYVGDFIFSLPDIDFCGVDLFVDILDKCKLVCDSIELYEFERLLNKIVS</sequence>
<organism evidence="1">
    <name type="scientific">viral metagenome</name>
    <dbReference type="NCBI Taxonomy" id="1070528"/>
    <lineage>
        <taxon>unclassified sequences</taxon>
        <taxon>metagenomes</taxon>
        <taxon>organismal metagenomes</taxon>
    </lineage>
</organism>
<evidence type="ECO:0000313" key="1">
    <source>
        <dbReference type="EMBL" id="QHT26462.1"/>
    </source>
</evidence>
<dbReference type="EMBL" id="MN739791">
    <property type="protein sequence ID" value="QHT26462.1"/>
    <property type="molecule type" value="Genomic_DNA"/>
</dbReference>
<proteinExistence type="predicted"/>
<dbReference type="AlphaFoldDB" id="A0A6C0ECJ9"/>
<reference evidence="1" key="1">
    <citation type="journal article" date="2020" name="Nature">
        <title>Giant virus diversity and host interactions through global metagenomics.</title>
        <authorList>
            <person name="Schulz F."/>
            <person name="Roux S."/>
            <person name="Paez-Espino D."/>
            <person name="Jungbluth S."/>
            <person name="Walsh D.A."/>
            <person name="Denef V.J."/>
            <person name="McMahon K.D."/>
            <person name="Konstantinidis K.T."/>
            <person name="Eloe-Fadrosh E.A."/>
            <person name="Kyrpides N.C."/>
            <person name="Woyke T."/>
        </authorList>
    </citation>
    <scope>NUCLEOTIDE SEQUENCE</scope>
    <source>
        <strain evidence="1">GVMAG-M-3300023179-27</strain>
    </source>
</reference>
<name>A0A6C0ECJ9_9ZZZZ</name>